<keyword evidence="3" id="KW-0963">Cytoplasm</keyword>
<evidence type="ECO:0000256" key="4">
    <source>
        <dbReference type="ARBA" id="ARBA00023284"/>
    </source>
</evidence>
<comment type="similarity">
    <text evidence="2">Belongs to the glutaredoxin family. CC-type subfamily.</text>
</comment>
<keyword evidence="4" id="KW-0676">Redox-active center</keyword>
<dbReference type="InterPro" id="IPR036249">
    <property type="entry name" value="Thioredoxin-like_sf"/>
</dbReference>
<dbReference type="InterPro" id="IPR002109">
    <property type="entry name" value="Glutaredoxin"/>
</dbReference>
<evidence type="ECO:0000256" key="1">
    <source>
        <dbReference type="ARBA" id="ARBA00004496"/>
    </source>
</evidence>
<protein>
    <submittedName>
        <fullName evidence="6">Monothiol glutaredoxin-S6</fullName>
    </submittedName>
</protein>
<dbReference type="KEGG" id="mnt:21403380"/>
<name>W9SBS7_9ROSA</name>
<dbReference type="STRING" id="981085.W9SBS7"/>
<dbReference type="InterPro" id="IPR014025">
    <property type="entry name" value="Glutaredoxin_subgr"/>
</dbReference>
<dbReference type="NCBIfam" id="TIGR02189">
    <property type="entry name" value="GlrX-like_plant"/>
    <property type="match status" value="1"/>
</dbReference>
<dbReference type="Proteomes" id="UP000030645">
    <property type="component" value="Unassembled WGS sequence"/>
</dbReference>
<gene>
    <name evidence="6" type="ORF">L484_020485</name>
</gene>
<dbReference type="PRINTS" id="PR00160">
    <property type="entry name" value="GLUTAREDOXIN"/>
</dbReference>
<dbReference type="eggNOG" id="KOG1752">
    <property type="taxonomic scope" value="Eukaryota"/>
</dbReference>
<sequence length="102" mass="11295">MATIESLVAEKPVVIFSKNSCAMCYSVKSLFKNYGANTTVYELDEVPNGQQIERELLQLGCQPSVPAVYINQKFIGGADTIFTLQLKNELVPLLIQAKAIWV</sequence>
<dbReference type="GO" id="GO:0005737">
    <property type="term" value="C:cytoplasm"/>
    <property type="evidence" value="ECO:0007669"/>
    <property type="project" value="UniProtKB-SubCell"/>
</dbReference>
<dbReference type="PROSITE" id="PS51354">
    <property type="entry name" value="GLUTAREDOXIN_2"/>
    <property type="match status" value="1"/>
</dbReference>
<proteinExistence type="inferred from homology"/>
<keyword evidence="7" id="KW-1185">Reference proteome</keyword>
<organism evidence="6 7">
    <name type="scientific">Morus notabilis</name>
    <dbReference type="NCBI Taxonomy" id="981085"/>
    <lineage>
        <taxon>Eukaryota</taxon>
        <taxon>Viridiplantae</taxon>
        <taxon>Streptophyta</taxon>
        <taxon>Embryophyta</taxon>
        <taxon>Tracheophyta</taxon>
        <taxon>Spermatophyta</taxon>
        <taxon>Magnoliopsida</taxon>
        <taxon>eudicotyledons</taxon>
        <taxon>Gunneridae</taxon>
        <taxon>Pentapetalae</taxon>
        <taxon>rosids</taxon>
        <taxon>fabids</taxon>
        <taxon>Rosales</taxon>
        <taxon>Moraceae</taxon>
        <taxon>Moreae</taxon>
        <taxon>Morus</taxon>
    </lineage>
</organism>
<dbReference type="PANTHER" id="PTHR10168">
    <property type="entry name" value="GLUTAREDOXIN"/>
    <property type="match status" value="1"/>
</dbReference>
<dbReference type="OrthoDB" id="418495at2759"/>
<evidence type="ECO:0000256" key="3">
    <source>
        <dbReference type="ARBA" id="ARBA00022490"/>
    </source>
</evidence>
<dbReference type="InterPro" id="IPR011905">
    <property type="entry name" value="GlrX-like_pln_2"/>
</dbReference>
<feature type="domain" description="Glutaredoxin" evidence="5">
    <location>
        <begin position="13"/>
        <end position="75"/>
    </location>
</feature>
<comment type="subcellular location">
    <subcellularLocation>
        <location evidence="1">Cytoplasm</location>
    </subcellularLocation>
</comment>
<dbReference type="SUPFAM" id="SSF52833">
    <property type="entry name" value="Thioredoxin-like"/>
    <property type="match status" value="1"/>
</dbReference>
<evidence type="ECO:0000256" key="2">
    <source>
        <dbReference type="ARBA" id="ARBA00007568"/>
    </source>
</evidence>
<reference evidence="7" key="1">
    <citation type="submission" date="2013-01" db="EMBL/GenBank/DDBJ databases">
        <title>Draft Genome Sequence of a Mulberry Tree, Morus notabilis C.K. Schneid.</title>
        <authorList>
            <person name="He N."/>
            <person name="Zhao S."/>
        </authorList>
    </citation>
    <scope>NUCLEOTIDE SEQUENCE</scope>
</reference>
<evidence type="ECO:0000313" key="7">
    <source>
        <dbReference type="Proteomes" id="UP000030645"/>
    </source>
</evidence>
<dbReference type="AlphaFoldDB" id="W9SBS7"/>
<evidence type="ECO:0000259" key="5">
    <source>
        <dbReference type="Pfam" id="PF00462"/>
    </source>
</evidence>
<dbReference type="Gene3D" id="3.40.30.10">
    <property type="entry name" value="Glutaredoxin"/>
    <property type="match status" value="1"/>
</dbReference>
<accession>W9SBS7</accession>
<dbReference type="CDD" id="cd03419">
    <property type="entry name" value="GRX_GRXh_1_2_like"/>
    <property type="match status" value="1"/>
</dbReference>
<evidence type="ECO:0000313" key="6">
    <source>
        <dbReference type="EMBL" id="EXC34712.1"/>
    </source>
</evidence>
<dbReference type="EMBL" id="KE346351">
    <property type="protein sequence ID" value="EXC34712.1"/>
    <property type="molecule type" value="Genomic_DNA"/>
</dbReference>
<dbReference type="Pfam" id="PF00462">
    <property type="entry name" value="Glutaredoxin"/>
    <property type="match status" value="1"/>
</dbReference>